<feature type="compositionally biased region" description="Polar residues" evidence="1">
    <location>
        <begin position="76"/>
        <end position="90"/>
    </location>
</feature>
<sequence>MSGPSRSCLCLEAGQHGHIWYRRGRGVSLAGLAGPPDRWDSSRARLRNTSAPLLDGLVGVAASKSRSVELDDAGQLTGSRASLSVDNSSNDGDGDGDGDGEARLPAAKLAGRAISASRFNLNQISLGLVAALHDRCRGKSLNLPVNTCIHCLLLEQQQQTRLLRQRLNMYTKSAAADSVDESRLRHQPARQTRLRPRVSPKRVSRSTDSLNVDVASRRRLAPLEPVGPTASPSPSPSSSAFAHNRRPASRSPLAVALVRAASATAHWASIAATTSASAYHNLPSNLNGANGDGDGDGTRSQPCLASEASARRRLIDSTAHLCSVSPSFSKCLVVMTSPGGRRLSASTSTSSLNVTSSAAATANPTQDTSDEVNVDYGDDGDVSSCSSLRRPHSLSRTAFVDGIGRRNSSPSPSSSSSFSSSSSSSSSSSFCPSSFSSSSSSSFFPTPSSTRQFLLLRRSRRCRRRRHSRRLGATDHPPQSALSIGMSSTDRGVRGSQTRSQSADDQSVRRSSTRRAKMSPTSPASPGLDGLEPPAQAGPTFRSSGARVLPQLVKPKRHFLHVPSTPETRRGSFSPDEQPTPVASSPAPSEARDKPRAVSLDVTSPVRLTDSTKASSGRQSSVGFDADESTPGWAVRRGHRRKRTNVYPLPFGGDDLSELRRPFSPASVPRFDVETETM</sequence>
<protein>
    <submittedName>
        <fullName evidence="2">Uncharacterized protein</fullName>
    </submittedName>
</protein>
<comment type="caution">
    <text evidence="2">The sequence shown here is derived from an EMBL/GenBank/DDBJ whole genome shotgun (WGS) entry which is preliminary data.</text>
</comment>
<dbReference type="AlphaFoldDB" id="A0A3S5ADM3"/>
<feature type="compositionally biased region" description="Basic residues" evidence="1">
    <location>
        <begin position="185"/>
        <end position="204"/>
    </location>
</feature>
<reference evidence="2" key="1">
    <citation type="submission" date="2018-11" db="EMBL/GenBank/DDBJ databases">
        <authorList>
            <consortium name="Pathogen Informatics"/>
        </authorList>
    </citation>
    <scope>NUCLEOTIDE SEQUENCE</scope>
</reference>
<feature type="compositionally biased region" description="Low complexity" evidence="1">
    <location>
        <begin position="408"/>
        <end position="426"/>
    </location>
</feature>
<evidence type="ECO:0000313" key="2">
    <source>
        <dbReference type="EMBL" id="VEL17937.1"/>
    </source>
</evidence>
<feature type="compositionally biased region" description="Acidic residues" evidence="1">
    <location>
        <begin position="368"/>
        <end position="381"/>
    </location>
</feature>
<feature type="compositionally biased region" description="Polar residues" evidence="1">
    <location>
        <begin position="480"/>
        <end position="505"/>
    </location>
</feature>
<gene>
    <name evidence="2" type="ORF">PXEA_LOCUS11377</name>
</gene>
<organism evidence="2 3">
    <name type="scientific">Protopolystoma xenopodis</name>
    <dbReference type="NCBI Taxonomy" id="117903"/>
    <lineage>
        <taxon>Eukaryota</taxon>
        <taxon>Metazoa</taxon>
        <taxon>Spiralia</taxon>
        <taxon>Lophotrochozoa</taxon>
        <taxon>Platyhelminthes</taxon>
        <taxon>Monogenea</taxon>
        <taxon>Polyopisthocotylea</taxon>
        <taxon>Polystomatidea</taxon>
        <taxon>Polystomatidae</taxon>
        <taxon>Protopolystoma</taxon>
    </lineage>
</organism>
<feature type="region of interest" description="Disordered" evidence="1">
    <location>
        <begin position="455"/>
        <end position="663"/>
    </location>
</feature>
<feature type="compositionally biased region" description="Polar residues" evidence="1">
    <location>
        <begin position="609"/>
        <end position="622"/>
    </location>
</feature>
<feature type="region of interest" description="Disordered" evidence="1">
    <location>
        <begin position="174"/>
        <end position="246"/>
    </location>
</feature>
<feature type="compositionally biased region" description="Basic residues" evidence="1">
    <location>
        <begin position="457"/>
        <end position="470"/>
    </location>
</feature>
<keyword evidence="3" id="KW-1185">Reference proteome</keyword>
<accession>A0A3S5ADM3</accession>
<evidence type="ECO:0000256" key="1">
    <source>
        <dbReference type="SAM" id="MobiDB-lite"/>
    </source>
</evidence>
<dbReference type="EMBL" id="CAAALY010034910">
    <property type="protein sequence ID" value="VEL17937.1"/>
    <property type="molecule type" value="Genomic_DNA"/>
</dbReference>
<feature type="compositionally biased region" description="Low complexity" evidence="1">
    <location>
        <begin position="356"/>
        <end position="365"/>
    </location>
</feature>
<feature type="region of interest" description="Disordered" evidence="1">
    <location>
        <begin position="71"/>
        <end position="103"/>
    </location>
</feature>
<feature type="compositionally biased region" description="Polar residues" evidence="1">
    <location>
        <begin position="575"/>
        <end position="587"/>
    </location>
</feature>
<feature type="region of interest" description="Disordered" evidence="1">
    <location>
        <begin position="356"/>
        <end position="426"/>
    </location>
</feature>
<evidence type="ECO:0000313" key="3">
    <source>
        <dbReference type="Proteomes" id="UP000784294"/>
    </source>
</evidence>
<dbReference type="Proteomes" id="UP000784294">
    <property type="component" value="Unassembled WGS sequence"/>
</dbReference>
<name>A0A3S5ADM3_9PLAT</name>
<proteinExistence type="predicted"/>